<comment type="caution">
    <text evidence="3">The sequence shown here is derived from an EMBL/GenBank/DDBJ whole genome shotgun (WGS) entry which is preliminary data.</text>
</comment>
<accession>A0ABT1QBQ2</accession>
<dbReference type="Proteomes" id="UP001524501">
    <property type="component" value="Unassembled WGS sequence"/>
</dbReference>
<keyword evidence="2" id="KW-1133">Transmembrane helix</keyword>
<organism evidence="3 4">
    <name type="scientific">Rhodococcus tibetensis</name>
    <dbReference type="NCBI Taxonomy" id="2965064"/>
    <lineage>
        <taxon>Bacteria</taxon>
        <taxon>Bacillati</taxon>
        <taxon>Actinomycetota</taxon>
        <taxon>Actinomycetes</taxon>
        <taxon>Mycobacteriales</taxon>
        <taxon>Nocardiaceae</taxon>
        <taxon>Rhodococcus</taxon>
    </lineage>
</organism>
<proteinExistence type="predicted"/>
<feature type="region of interest" description="Disordered" evidence="1">
    <location>
        <begin position="1"/>
        <end position="20"/>
    </location>
</feature>
<evidence type="ECO:0000256" key="2">
    <source>
        <dbReference type="SAM" id="Phobius"/>
    </source>
</evidence>
<protein>
    <submittedName>
        <fullName evidence="3">Uncharacterized protein</fullName>
    </submittedName>
</protein>
<evidence type="ECO:0000313" key="4">
    <source>
        <dbReference type="Proteomes" id="UP001524501"/>
    </source>
</evidence>
<sequence>MHTTDHTACPDEPTTSRMRSGTSITLGAAAAASAPAWAVTGSLPLGGLAAVAALICIAAAAVMI</sequence>
<keyword evidence="4" id="KW-1185">Reference proteome</keyword>
<feature type="transmembrane region" description="Helical" evidence="2">
    <location>
        <begin position="21"/>
        <end position="39"/>
    </location>
</feature>
<keyword evidence="2" id="KW-0812">Transmembrane</keyword>
<name>A0ABT1QBQ2_9NOCA</name>
<feature type="transmembrane region" description="Helical" evidence="2">
    <location>
        <begin position="45"/>
        <end position="63"/>
    </location>
</feature>
<dbReference type="EMBL" id="JANFQF010000007">
    <property type="protein sequence ID" value="MCQ4119699.1"/>
    <property type="molecule type" value="Genomic_DNA"/>
</dbReference>
<dbReference type="RefSeq" id="WP_255968121.1">
    <property type="nucleotide sequence ID" value="NZ_JANFQF010000007.1"/>
</dbReference>
<keyword evidence="2" id="KW-0472">Membrane</keyword>
<evidence type="ECO:0000256" key="1">
    <source>
        <dbReference type="SAM" id="MobiDB-lite"/>
    </source>
</evidence>
<gene>
    <name evidence="3" type="ORF">NOF53_11065</name>
</gene>
<reference evidence="3 4" key="1">
    <citation type="submission" date="2022-07" db="EMBL/GenBank/DDBJ databases">
        <title>Degradation activity of malathion, p-nitrophenol and potential low-temperature adaptation strategy of Rhodococcus sp. FXJ9.536.</title>
        <authorList>
            <person name="Huang J."/>
            <person name="Huang Y."/>
        </authorList>
    </citation>
    <scope>NUCLEOTIDE SEQUENCE [LARGE SCALE GENOMIC DNA]</scope>
    <source>
        <strain evidence="3 4">FXJ9.536</strain>
    </source>
</reference>
<evidence type="ECO:0000313" key="3">
    <source>
        <dbReference type="EMBL" id="MCQ4119699.1"/>
    </source>
</evidence>